<evidence type="ECO:0000313" key="12">
    <source>
        <dbReference type="Proteomes" id="UP001164743"/>
    </source>
</evidence>
<sequence length="260" mass="29206">MATFSLNSAKTDDRTFSALSTVSAIKRAASHHQLQTEQPTRTPDRSKEPSRLSLAGGLRSQQMPTKETSLAQPSRSIPPVSRPAQPLRNPSGATSTSTRSAAHYRQPPPHQLNSPHHHHHPPPSPSHPHLHPSAAQVPSNLTNSHSNPSAHRHPLSYGDHHQLLPQNQKKSIAPRSHKHAPIEISSKKPVTRKRTVVEVPKVERRDPRFDKAQKEIILTDRYNHLSQNKSKLHKSIEKKRKKVDGKEKKSMPFKRQRPSD</sequence>
<feature type="compositionally biased region" description="Basic residues" evidence="10">
    <location>
        <begin position="230"/>
        <end position="243"/>
    </location>
</feature>
<comment type="subcellular location">
    <subcellularLocation>
        <location evidence="1 9">Nucleus</location>
        <location evidence="1 9">Nucleolus</location>
    </subcellularLocation>
</comment>
<evidence type="ECO:0000256" key="9">
    <source>
        <dbReference type="RuleBase" id="RU368027"/>
    </source>
</evidence>
<gene>
    <name evidence="11" type="ORF">PtA15_15A440</name>
</gene>
<feature type="region of interest" description="Disordered" evidence="10">
    <location>
        <begin position="221"/>
        <end position="260"/>
    </location>
</feature>
<proteinExistence type="inferred from homology"/>
<accession>A0ABY7D7Q7</accession>
<evidence type="ECO:0000256" key="4">
    <source>
        <dbReference type="ARBA" id="ARBA00022552"/>
    </source>
</evidence>
<dbReference type="PANTHER" id="PTHR21738:SF0">
    <property type="entry name" value="RIBOSOMAL RNA PROCESSING PROTEIN 36 HOMOLOG"/>
    <property type="match status" value="1"/>
</dbReference>
<protein>
    <recommendedName>
        <fullName evidence="9">rRNA biogenesis protein RRP36</fullName>
    </recommendedName>
</protein>
<evidence type="ECO:0000256" key="1">
    <source>
        <dbReference type="ARBA" id="ARBA00004604"/>
    </source>
</evidence>
<dbReference type="GeneID" id="77804541"/>
<organism evidence="11 12">
    <name type="scientific">Puccinia triticina</name>
    <dbReference type="NCBI Taxonomy" id="208348"/>
    <lineage>
        <taxon>Eukaryota</taxon>
        <taxon>Fungi</taxon>
        <taxon>Dikarya</taxon>
        <taxon>Basidiomycota</taxon>
        <taxon>Pucciniomycotina</taxon>
        <taxon>Pucciniomycetes</taxon>
        <taxon>Pucciniales</taxon>
        <taxon>Pucciniaceae</taxon>
        <taxon>Puccinia</taxon>
    </lineage>
</organism>
<keyword evidence="6 9" id="KW-0539">Nucleus</keyword>
<keyword evidence="4 9" id="KW-0698">rRNA processing</keyword>
<dbReference type="PANTHER" id="PTHR21738">
    <property type="entry name" value="RIBOSOMAL RNA PROCESSING PROTEIN 36 HOMOLOG"/>
    <property type="match status" value="1"/>
</dbReference>
<evidence type="ECO:0000256" key="3">
    <source>
        <dbReference type="ARBA" id="ARBA00022517"/>
    </source>
</evidence>
<feature type="compositionally biased region" description="Basic residues" evidence="10">
    <location>
        <begin position="251"/>
        <end position="260"/>
    </location>
</feature>
<comment type="function">
    <text evidence="8 9">Component of the 90S pre-ribosome involved in the maturation of rRNAs. Required for early cleavages of the pre-RNAs in the 40S ribosomal subunit maturation pathway.</text>
</comment>
<evidence type="ECO:0000256" key="6">
    <source>
        <dbReference type="ARBA" id="ARBA00023242"/>
    </source>
</evidence>
<evidence type="ECO:0000256" key="8">
    <source>
        <dbReference type="ARBA" id="ARBA00025053"/>
    </source>
</evidence>
<dbReference type="Pfam" id="PF06102">
    <property type="entry name" value="RRP36"/>
    <property type="match status" value="1"/>
</dbReference>
<keyword evidence="3 9" id="KW-0690">Ribosome biogenesis</keyword>
<dbReference type="Proteomes" id="UP001164743">
    <property type="component" value="Chromosome 15A"/>
</dbReference>
<dbReference type="InterPro" id="IPR009292">
    <property type="entry name" value="RRP36"/>
</dbReference>
<evidence type="ECO:0000256" key="7">
    <source>
        <dbReference type="ARBA" id="ARBA00023274"/>
    </source>
</evidence>
<evidence type="ECO:0000313" key="11">
    <source>
        <dbReference type="EMBL" id="WAQ92045.1"/>
    </source>
</evidence>
<dbReference type="EMBL" id="CP110435">
    <property type="protein sequence ID" value="WAQ92045.1"/>
    <property type="molecule type" value="Genomic_DNA"/>
</dbReference>
<keyword evidence="12" id="KW-1185">Reference proteome</keyword>
<dbReference type="RefSeq" id="XP_053027600.1">
    <property type="nucleotide sequence ID" value="XM_053163646.1"/>
</dbReference>
<evidence type="ECO:0000256" key="2">
    <source>
        <dbReference type="ARBA" id="ARBA00009418"/>
    </source>
</evidence>
<keyword evidence="5" id="KW-0175">Coiled coil</keyword>
<evidence type="ECO:0000256" key="10">
    <source>
        <dbReference type="SAM" id="MobiDB-lite"/>
    </source>
</evidence>
<feature type="compositionally biased region" description="Polar residues" evidence="10">
    <location>
        <begin position="32"/>
        <end position="41"/>
    </location>
</feature>
<feature type="region of interest" description="Disordered" evidence="10">
    <location>
        <begin position="27"/>
        <end position="196"/>
    </location>
</feature>
<comment type="subunit">
    <text evidence="9">Associates with 90S and pre-40S pre-ribosomal particles.</text>
</comment>
<reference evidence="11" key="1">
    <citation type="submission" date="2022-10" db="EMBL/GenBank/DDBJ databases">
        <title>Puccinia triticina Genome sequencing and assembly.</title>
        <authorList>
            <person name="Li C."/>
        </authorList>
    </citation>
    <scope>NUCLEOTIDE SEQUENCE</scope>
    <source>
        <strain evidence="11">Pt15</strain>
    </source>
</reference>
<keyword evidence="7 9" id="KW-0687">Ribonucleoprotein</keyword>
<evidence type="ECO:0000256" key="5">
    <source>
        <dbReference type="ARBA" id="ARBA00023054"/>
    </source>
</evidence>
<feature type="compositionally biased region" description="Polar residues" evidence="10">
    <location>
        <begin position="59"/>
        <end position="75"/>
    </location>
</feature>
<name>A0ABY7D7Q7_9BASI</name>
<feature type="compositionally biased region" description="Polar residues" evidence="10">
    <location>
        <begin position="136"/>
        <end position="149"/>
    </location>
</feature>
<comment type="similarity">
    <text evidence="2 9">Belongs to the RRP36 family.</text>
</comment>